<dbReference type="SUPFAM" id="SSF57903">
    <property type="entry name" value="FYVE/PHD zinc finger"/>
    <property type="match status" value="1"/>
</dbReference>
<proteinExistence type="predicted"/>
<dbReference type="InterPro" id="IPR011011">
    <property type="entry name" value="Znf_FYVE_PHD"/>
</dbReference>
<dbReference type="RefSeq" id="XP_035476897.1">
    <property type="nucleotide sequence ID" value="XM_035621004.2"/>
</dbReference>
<evidence type="ECO:0000313" key="6">
    <source>
        <dbReference type="Ensembl" id="ENSSMAP00000039476.1"/>
    </source>
</evidence>
<reference evidence="6" key="2">
    <citation type="submission" date="2025-08" db="UniProtKB">
        <authorList>
            <consortium name="Ensembl"/>
        </authorList>
    </citation>
    <scope>IDENTIFICATION</scope>
</reference>
<evidence type="ECO:0000256" key="3">
    <source>
        <dbReference type="ARBA" id="ARBA00093325"/>
    </source>
</evidence>
<comment type="function">
    <text evidence="3">Potential transcription factor that may play a role in the regulation of genes involved in cell cycle G1/S transition. May bind to regulatory elements of genes, including the promoter of the transcription factor FOXO1.</text>
</comment>
<name>A0A8D3BWR8_SCOMX</name>
<organism evidence="6 7">
    <name type="scientific">Scophthalmus maximus</name>
    <name type="common">Turbot</name>
    <name type="synonym">Psetta maxima</name>
    <dbReference type="NCBI Taxonomy" id="52904"/>
    <lineage>
        <taxon>Eukaryota</taxon>
        <taxon>Metazoa</taxon>
        <taxon>Chordata</taxon>
        <taxon>Craniata</taxon>
        <taxon>Vertebrata</taxon>
        <taxon>Euteleostomi</taxon>
        <taxon>Actinopterygii</taxon>
        <taxon>Neopterygii</taxon>
        <taxon>Teleostei</taxon>
        <taxon>Neoteleostei</taxon>
        <taxon>Acanthomorphata</taxon>
        <taxon>Carangaria</taxon>
        <taxon>Pleuronectiformes</taxon>
        <taxon>Pleuronectoidei</taxon>
        <taxon>Scophthalmidae</taxon>
        <taxon>Scophthalmus</taxon>
    </lineage>
</organism>
<feature type="region of interest" description="Disordered" evidence="4">
    <location>
        <begin position="66"/>
        <end position="86"/>
    </location>
</feature>
<dbReference type="Pfam" id="PF00498">
    <property type="entry name" value="FHA"/>
    <property type="match status" value="1"/>
</dbReference>
<comment type="subcellular location">
    <subcellularLocation>
        <location evidence="1">Nucleus</location>
    </subcellularLocation>
</comment>
<feature type="compositionally biased region" description="Low complexity" evidence="4">
    <location>
        <begin position="395"/>
        <end position="406"/>
    </location>
</feature>
<accession>A0A8D3BWR8</accession>
<dbReference type="GeneTree" id="ENSGT00390000015391"/>
<dbReference type="SUPFAM" id="SSF49879">
    <property type="entry name" value="SMAD/FHA domain"/>
    <property type="match status" value="1"/>
</dbReference>
<feature type="region of interest" description="Disordered" evidence="4">
    <location>
        <begin position="395"/>
        <end position="423"/>
    </location>
</feature>
<protein>
    <submittedName>
        <fullName evidence="6">Transcription factor 19 (SC1), like</fullName>
    </submittedName>
</protein>
<dbReference type="InterPro" id="IPR013083">
    <property type="entry name" value="Znf_RING/FYVE/PHD"/>
</dbReference>
<dbReference type="KEGG" id="smau:118292243"/>
<feature type="compositionally biased region" description="Acidic residues" evidence="4">
    <location>
        <begin position="502"/>
        <end position="513"/>
    </location>
</feature>
<dbReference type="CDD" id="cd22685">
    <property type="entry name" value="FHA_TCF19"/>
    <property type="match status" value="1"/>
</dbReference>
<sequence>MVSGVQPCFQLLRIGAASGDQARDLYTFRPALSHCVFRLGRAAEVCDVTLDSPSVSRIHAELHAEREASGGGAAASPQEEGWSVHVKDRSSHGTWVNEVRLQRGVQWELSDGDTLTFGGQSAPGSPEFYFLFQKVKVRPLDFDAITIPKAGTFSSDLQNRIRTNLDRKVEANLDLSKLSINRATVILNSIGSLSKMKGSAWTFKRSHSHEGTVSDPGCSSSSSTPPPPRAVGFSSPLPLSTPPSLSSAASAPSAKSLPPTSRSRRKSAHTVLLEDDSSDEPRSRGALAGAVEDGPRARGKKRRRLYKSESEGVGPPLPPQPKSLSDVRRPLEAKPFPVGIRTIGSFHGAMTNSRLNHHHLLQASFANAAAAHKQEAEAIHRIKTVVRGNIAAFRQQKPARGPAAAQRGRRRAHSSPVFSPLVVGGENYSLASPSVRICTEQRGRVQFNRFHHQMSKRRGRPRKHPPPPRPSLPSPSSSSSSSTSSASSSSSGSSSGSGSSSSDEDDEDDDEEATAGSVEPCAAPRCRLPQQDTVQWIQCDVCDAWFHIDCLHVDRKKLLMDPNADFHCGCH</sequence>
<feature type="compositionally biased region" description="Low complexity" evidence="4">
    <location>
        <begin position="474"/>
        <end position="501"/>
    </location>
</feature>
<feature type="compositionally biased region" description="Low complexity" evidence="4">
    <location>
        <begin position="234"/>
        <end position="261"/>
    </location>
</feature>
<feature type="domain" description="FHA" evidence="5">
    <location>
        <begin position="37"/>
        <end position="101"/>
    </location>
</feature>
<dbReference type="InterPro" id="IPR042803">
    <property type="entry name" value="TCF19"/>
</dbReference>
<evidence type="ECO:0000313" key="7">
    <source>
        <dbReference type="Proteomes" id="UP000694558"/>
    </source>
</evidence>
<evidence type="ECO:0000256" key="2">
    <source>
        <dbReference type="ARBA" id="ARBA00023242"/>
    </source>
</evidence>
<dbReference type="Gene3D" id="3.30.40.10">
    <property type="entry name" value="Zinc/RING finger domain, C3HC4 (zinc finger)"/>
    <property type="match status" value="1"/>
</dbReference>
<dbReference type="GeneID" id="118292243"/>
<dbReference type="AlphaFoldDB" id="A0A8D3BWR8"/>
<evidence type="ECO:0000259" key="5">
    <source>
        <dbReference type="PROSITE" id="PS50006"/>
    </source>
</evidence>
<feature type="region of interest" description="Disordered" evidence="4">
    <location>
        <begin position="207"/>
        <end position="327"/>
    </location>
</feature>
<dbReference type="PANTHER" id="PTHR15464">
    <property type="entry name" value="TRANSCRIPTION FACTOR 19"/>
    <property type="match status" value="1"/>
</dbReference>
<evidence type="ECO:0000256" key="4">
    <source>
        <dbReference type="SAM" id="MobiDB-lite"/>
    </source>
</evidence>
<dbReference type="InterPro" id="IPR000253">
    <property type="entry name" value="FHA_dom"/>
</dbReference>
<dbReference type="InterPro" id="IPR039095">
    <property type="entry name" value="TCF19_PHD"/>
</dbReference>
<feature type="region of interest" description="Disordered" evidence="4">
    <location>
        <begin position="443"/>
        <end position="517"/>
    </location>
</feature>
<evidence type="ECO:0000256" key="1">
    <source>
        <dbReference type="ARBA" id="ARBA00004123"/>
    </source>
</evidence>
<dbReference type="Ensembl" id="ENSSMAT00000066294.1">
    <property type="protein sequence ID" value="ENSSMAP00000039476.1"/>
    <property type="gene ID" value="ENSSMAG00000036316.1"/>
</dbReference>
<feature type="compositionally biased region" description="Basic residues" evidence="4">
    <location>
        <begin position="449"/>
        <end position="466"/>
    </location>
</feature>
<dbReference type="InterPro" id="IPR008984">
    <property type="entry name" value="SMAD_FHA_dom_sf"/>
</dbReference>
<reference evidence="6" key="1">
    <citation type="submission" date="2023-05" db="EMBL/GenBank/DDBJ databases">
        <title>High-quality long-read genome of Scophthalmus maximus.</title>
        <authorList>
            <person name="Lien S."/>
            <person name="Martinez P."/>
        </authorList>
    </citation>
    <scope>NUCLEOTIDE SEQUENCE [LARGE SCALE GENOMIC DNA]</scope>
</reference>
<dbReference type="Proteomes" id="UP000694558">
    <property type="component" value="Chromosome 22"/>
</dbReference>
<feature type="compositionally biased region" description="Low complexity" evidence="4">
    <location>
        <begin position="214"/>
        <end position="223"/>
    </location>
</feature>
<dbReference type="CDD" id="cd15609">
    <property type="entry name" value="PHD_TCF19"/>
    <property type="match status" value="1"/>
</dbReference>
<keyword evidence="2" id="KW-0539">Nucleus</keyword>
<dbReference type="GO" id="GO:0005634">
    <property type="term" value="C:nucleus"/>
    <property type="evidence" value="ECO:0007669"/>
    <property type="project" value="UniProtKB-SubCell"/>
</dbReference>
<dbReference type="PANTHER" id="PTHR15464:SF1">
    <property type="entry name" value="TRANSCRIPTION FACTOR 19"/>
    <property type="match status" value="1"/>
</dbReference>
<dbReference type="CTD" id="558431"/>
<dbReference type="PROSITE" id="PS50006">
    <property type="entry name" value="FHA_DOMAIN"/>
    <property type="match status" value="1"/>
</dbReference>
<dbReference type="SMART" id="SM00240">
    <property type="entry name" value="FHA"/>
    <property type="match status" value="1"/>
</dbReference>
<dbReference type="GO" id="GO:0010468">
    <property type="term" value="P:regulation of gene expression"/>
    <property type="evidence" value="ECO:0007669"/>
    <property type="project" value="InterPro"/>
</dbReference>
<dbReference type="OrthoDB" id="436852at2759"/>
<dbReference type="Gene3D" id="2.60.200.20">
    <property type="match status" value="1"/>
</dbReference>
<gene>
    <name evidence="6" type="primary">tcf19l</name>
</gene>